<evidence type="ECO:0000256" key="5">
    <source>
        <dbReference type="ARBA" id="ARBA00022737"/>
    </source>
</evidence>
<evidence type="ECO:0000256" key="4">
    <source>
        <dbReference type="ARBA" id="ARBA00022692"/>
    </source>
</evidence>
<evidence type="ECO:0000313" key="11">
    <source>
        <dbReference type="EMBL" id="TNN40717.1"/>
    </source>
</evidence>
<keyword evidence="7 9" id="KW-0472">Membrane</keyword>
<name>A0A4Z2FHK4_9TELE</name>
<dbReference type="AlphaFoldDB" id="A0A4Z2FHK4"/>
<evidence type="ECO:0000256" key="1">
    <source>
        <dbReference type="ARBA" id="ARBA00004141"/>
    </source>
</evidence>
<dbReference type="PANTHER" id="PTHR46916:SF2">
    <property type="entry name" value="TRANSMEMBRANE PROTEIN 205"/>
    <property type="match status" value="1"/>
</dbReference>
<evidence type="ECO:0000256" key="2">
    <source>
        <dbReference type="ARBA" id="ARBA00011001"/>
    </source>
</evidence>
<comment type="subcellular location">
    <subcellularLocation>
        <location evidence="1">Membrane</location>
        <topology evidence="1">Multi-pass membrane protein</topology>
    </subcellularLocation>
</comment>
<protein>
    <recommendedName>
        <fullName evidence="3">Transmembrane protein 205</fullName>
    </recommendedName>
</protein>
<keyword evidence="4 9" id="KW-0812">Transmembrane</keyword>
<evidence type="ECO:0000256" key="3">
    <source>
        <dbReference type="ARBA" id="ARBA00015041"/>
    </source>
</evidence>
<dbReference type="EMBL" id="SRLO01001165">
    <property type="protein sequence ID" value="TNN40717.1"/>
    <property type="molecule type" value="Genomic_DNA"/>
</dbReference>
<feature type="transmembrane region" description="Helical" evidence="9">
    <location>
        <begin position="270"/>
        <end position="295"/>
    </location>
</feature>
<dbReference type="GO" id="GO:0031032">
    <property type="term" value="P:actomyosin structure organization"/>
    <property type="evidence" value="ECO:0007669"/>
    <property type="project" value="InterPro"/>
</dbReference>
<feature type="transmembrane region" description="Helical" evidence="9">
    <location>
        <begin position="171"/>
        <end position="190"/>
    </location>
</feature>
<dbReference type="Pfam" id="PF00402">
    <property type="entry name" value="Calponin"/>
    <property type="match status" value="2"/>
</dbReference>
<comment type="caution">
    <text evidence="11">The sequence shown here is derived from an EMBL/GenBank/DDBJ whole genome shotgun (WGS) entry which is preliminary data.</text>
</comment>
<dbReference type="OrthoDB" id="1641132at2759"/>
<dbReference type="Proteomes" id="UP000314294">
    <property type="component" value="Unassembled WGS sequence"/>
</dbReference>
<keyword evidence="8" id="KW-0009">Actin-binding</keyword>
<keyword evidence="5" id="KW-0677">Repeat</keyword>
<dbReference type="InterPro" id="IPR042623">
    <property type="entry name" value="TMEM205"/>
</dbReference>
<gene>
    <name evidence="11" type="primary">tmem205_1</name>
    <name evidence="11" type="ORF">EYF80_049107</name>
</gene>
<dbReference type="InterPro" id="IPR001997">
    <property type="entry name" value="Calponin/LIMCH1"/>
</dbReference>
<dbReference type="InterPro" id="IPR003096">
    <property type="entry name" value="SM22_calponin"/>
</dbReference>
<dbReference type="PANTHER" id="PTHR46916">
    <property type="entry name" value="TRANSMEMBRANE PROTEIN 205"/>
    <property type="match status" value="1"/>
</dbReference>
<dbReference type="GO" id="GO:0016020">
    <property type="term" value="C:membrane"/>
    <property type="evidence" value="ECO:0007669"/>
    <property type="project" value="UniProtKB-SubCell"/>
</dbReference>
<evidence type="ECO:0000256" key="8">
    <source>
        <dbReference type="ARBA" id="ARBA00023203"/>
    </source>
</evidence>
<comment type="similarity">
    <text evidence="2">Belongs to the TMEM205 family.</text>
</comment>
<evidence type="ECO:0000259" key="10">
    <source>
        <dbReference type="Pfam" id="PF13664"/>
    </source>
</evidence>
<dbReference type="GO" id="GO:0003779">
    <property type="term" value="F:actin binding"/>
    <property type="evidence" value="ECO:0007669"/>
    <property type="project" value="UniProtKB-KW"/>
</dbReference>
<evidence type="ECO:0000256" key="9">
    <source>
        <dbReference type="SAM" id="Phobius"/>
    </source>
</evidence>
<dbReference type="Pfam" id="PF13664">
    <property type="entry name" value="DUF4149"/>
    <property type="match status" value="1"/>
</dbReference>
<accession>A0A4Z2FHK4</accession>
<proteinExistence type="inferred from homology"/>
<dbReference type="PROSITE" id="PS01052">
    <property type="entry name" value="CALPONIN_1"/>
    <property type="match status" value="1"/>
</dbReference>
<reference evidence="11 12" key="1">
    <citation type="submission" date="2019-03" db="EMBL/GenBank/DDBJ databases">
        <title>First draft genome of Liparis tanakae, snailfish: a comprehensive survey of snailfish specific genes.</title>
        <authorList>
            <person name="Kim W."/>
            <person name="Song I."/>
            <person name="Jeong J.-H."/>
            <person name="Kim D."/>
            <person name="Kim S."/>
            <person name="Ryu S."/>
            <person name="Song J.Y."/>
            <person name="Lee S.K."/>
        </authorList>
    </citation>
    <scope>NUCLEOTIDE SEQUENCE [LARGE SCALE GENOMIC DNA]</scope>
    <source>
        <tissue evidence="11">Muscle</tissue>
    </source>
</reference>
<keyword evidence="12" id="KW-1185">Reference proteome</keyword>
<dbReference type="PRINTS" id="PR00889">
    <property type="entry name" value="CALPONIN"/>
</dbReference>
<feature type="domain" description="TMEM205-like" evidence="10">
    <location>
        <begin position="132"/>
        <end position="233"/>
    </location>
</feature>
<feature type="transmembrane region" description="Helical" evidence="9">
    <location>
        <begin position="205"/>
        <end position="223"/>
    </location>
</feature>
<evidence type="ECO:0000313" key="12">
    <source>
        <dbReference type="Proteomes" id="UP000314294"/>
    </source>
</evidence>
<evidence type="ECO:0000256" key="7">
    <source>
        <dbReference type="ARBA" id="ARBA00023136"/>
    </source>
</evidence>
<dbReference type="InterPro" id="IPR025423">
    <property type="entry name" value="TMEM205-like"/>
</dbReference>
<dbReference type="PROSITE" id="PS51122">
    <property type="entry name" value="CALPONIN_2"/>
    <property type="match status" value="1"/>
</dbReference>
<feature type="transmembrane region" description="Helical" evidence="9">
    <location>
        <begin position="128"/>
        <end position="151"/>
    </location>
</feature>
<dbReference type="InterPro" id="IPR000557">
    <property type="entry name" value="Calponin_repeat"/>
</dbReference>
<keyword evidence="6 9" id="KW-1133">Transmembrane helix</keyword>
<dbReference type="PRINTS" id="PR00888">
    <property type="entry name" value="SM22CALPONIN"/>
</dbReference>
<sequence>MKEMITVFTETRKGDKSRPSRNVSTLMAKSKGFHSKYDLGVKYAEKHLRRFAPEKLLEGRNVIGLQMGTNKLASQKGMTSYGTRRHLYDSKMAMENPLDQSTISLQMGTNKGASQESKAFEVGDLVKVLHLLLLSFNFGMQIWVSYISGYVLSRQVTRNTFAVVQSMFFPVYNYSLLLSNIVLLAVYAVYQPEEEVDSDGGRQMALYGSSVIMSGLIALWCGPQSTELMFQMKEVEQEHGLGNEIGPSSEEDAYDRLWERDPKYRTSGRMFLIFNTMTFVCNLTGIICTITNLVYKALKLSSI</sequence>
<evidence type="ECO:0000256" key="6">
    <source>
        <dbReference type="ARBA" id="ARBA00022989"/>
    </source>
</evidence>
<organism evidence="11 12">
    <name type="scientific">Liparis tanakae</name>
    <name type="common">Tanaka's snailfish</name>
    <dbReference type="NCBI Taxonomy" id="230148"/>
    <lineage>
        <taxon>Eukaryota</taxon>
        <taxon>Metazoa</taxon>
        <taxon>Chordata</taxon>
        <taxon>Craniata</taxon>
        <taxon>Vertebrata</taxon>
        <taxon>Euteleostomi</taxon>
        <taxon>Actinopterygii</taxon>
        <taxon>Neopterygii</taxon>
        <taxon>Teleostei</taxon>
        <taxon>Neoteleostei</taxon>
        <taxon>Acanthomorphata</taxon>
        <taxon>Eupercaria</taxon>
        <taxon>Perciformes</taxon>
        <taxon>Cottioidei</taxon>
        <taxon>Cottales</taxon>
        <taxon>Liparidae</taxon>
        <taxon>Liparis</taxon>
    </lineage>
</organism>